<dbReference type="AlphaFoldDB" id="A0A1X7K1Y5"/>
<dbReference type="Proteomes" id="UP000193834">
    <property type="component" value="Unassembled WGS sequence"/>
</dbReference>
<gene>
    <name evidence="2" type="ORF">SAMN06295960_1940</name>
</gene>
<evidence type="ECO:0000313" key="2">
    <source>
        <dbReference type="EMBL" id="SMG34106.1"/>
    </source>
</evidence>
<organism evidence="2 3">
    <name type="scientific">Paenibacillus aquistagni</name>
    <dbReference type="NCBI Taxonomy" id="1852522"/>
    <lineage>
        <taxon>Bacteria</taxon>
        <taxon>Bacillati</taxon>
        <taxon>Bacillota</taxon>
        <taxon>Bacilli</taxon>
        <taxon>Bacillales</taxon>
        <taxon>Paenibacillaceae</taxon>
        <taxon>Paenibacillus</taxon>
    </lineage>
</organism>
<dbReference type="EMBL" id="FXAZ01000002">
    <property type="protein sequence ID" value="SMG34106.1"/>
    <property type="molecule type" value="Genomic_DNA"/>
</dbReference>
<accession>A0A1X7K1Y5</accession>
<sequence length="96" mass="10604">MLKHILTLGSATVLIIHVGILYCWIFAWEQLVTTTGIALWVGSIFAGLMIYAGYRKFDRSGTVSMLSRRVVLSSTLVAMVLAAFAIIIQYTMSSMI</sequence>
<feature type="transmembrane region" description="Helical" evidence="1">
    <location>
        <begin position="5"/>
        <end position="27"/>
    </location>
</feature>
<evidence type="ECO:0000313" key="3">
    <source>
        <dbReference type="Proteomes" id="UP000193834"/>
    </source>
</evidence>
<keyword evidence="3" id="KW-1185">Reference proteome</keyword>
<dbReference type="RefSeq" id="WP_085494178.1">
    <property type="nucleotide sequence ID" value="NZ_FXAZ01000002.1"/>
</dbReference>
<reference evidence="2 3" key="1">
    <citation type="submission" date="2017-04" db="EMBL/GenBank/DDBJ databases">
        <authorList>
            <person name="Afonso C.L."/>
            <person name="Miller P.J."/>
            <person name="Scott M.A."/>
            <person name="Spackman E."/>
            <person name="Goraichik I."/>
            <person name="Dimitrov K.M."/>
            <person name="Suarez D.L."/>
            <person name="Swayne D.E."/>
        </authorList>
    </citation>
    <scope>NUCLEOTIDE SEQUENCE [LARGE SCALE GENOMIC DNA]</scope>
    <source>
        <strain evidence="2 3">11</strain>
    </source>
</reference>
<dbReference type="STRING" id="1852522.SAMN06295960_1940"/>
<keyword evidence="1" id="KW-0812">Transmembrane</keyword>
<name>A0A1X7K1Y5_9BACL</name>
<feature type="transmembrane region" description="Helical" evidence="1">
    <location>
        <begin position="66"/>
        <end position="90"/>
    </location>
</feature>
<proteinExistence type="predicted"/>
<feature type="transmembrane region" description="Helical" evidence="1">
    <location>
        <begin position="33"/>
        <end position="54"/>
    </location>
</feature>
<keyword evidence="1" id="KW-0472">Membrane</keyword>
<dbReference type="OrthoDB" id="2973202at2"/>
<keyword evidence="1" id="KW-1133">Transmembrane helix</keyword>
<evidence type="ECO:0000256" key="1">
    <source>
        <dbReference type="SAM" id="Phobius"/>
    </source>
</evidence>
<protein>
    <submittedName>
        <fullName evidence="2">Uncharacterized protein</fullName>
    </submittedName>
</protein>